<gene>
    <name evidence="1" type="ORF">ARMOST_20852</name>
</gene>
<dbReference type="AlphaFoldDB" id="A0A284S8H5"/>
<proteinExistence type="predicted"/>
<reference evidence="2" key="1">
    <citation type="journal article" date="2017" name="Nat. Ecol. Evol.">
        <title>Genome expansion and lineage-specific genetic innovations in the forest pathogenic fungi Armillaria.</title>
        <authorList>
            <person name="Sipos G."/>
            <person name="Prasanna A.N."/>
            <person name="Walter M.C."/>
            <person name="O'Connor E."/>
            <person name="Balint B."/>
            <person name="Krizsan K."/>
            <person name="Kiss B."/>
            <person name="Hess J."/>
            <person name="Varga T."/>
            <person name="Slot J."/>
            <person name="Riley R."/>
            <person name="Boka B."/>
            <person name="Rigling D."/>
            <person name="Barry K."/>
            <person name="Lee J."/>
            <person name="Mihaltcheva S."/>
            <person name="LaButti K."/>
            <person name="Lipzen A."/>
            <person name="Waldron R."/>
            <person name="Moloney N.M."/>
            <person name="Sperisen C."/>
            <person name="Kredics L."/>
            <person name="Vagvoelgyi C."/>
            <person name="Patrignani A."/>
            <person name="Fitzpatrick D."/>
            <person name="Nagy I."/>
            <person name="Doyle S."/>
            <person name="Anderson J.B."/>
            <person name="Grigoriev I.V."/>
            <person name="Gueldener U."/>
            <person name="Muensterkoetter M."/>
            <person name="Nagy L.G."/>
        </authorList>
    </citation>
    <scope>NUCLEOTIDE SEQUENCE [LARGE SCALE GENOMIC DNA]</scope>
    <source>
        <strain evidence="2">C18/9</strain>
    </source>
</reference>
<evidence type="ECO:0000313" key="2">
    <source>
        <dbReference type="Proteomes" id="UP000219338"/>
    </source>
</evidence>
<evidence type="ECO:0000313" key="1">
    <source>
        <dbReference type="EMBL" id="SJL17303.1"/>
    </source>
</evidence>
<keyword evidence="2" id="KW-1185">Reference proteome</keyword>
<organism evidence="1 2">
    <name type="scientific">Armillaria ostoyae</name>
    <name type="common">Armillaria root rot fungus</name>
    <dbReference type="NCBI Taxonomy" id="47428"/>
    <lineage>
        <taxon>Eukaryota</taxon>
        <taxon>Fungi</taxon>
        <taxon>Dikarya</taxon>
        <taxon>Basidiomycota</taxon>
        <taxon>Agaricomycotina</taxon>
        <taxon>Agaricomycetes</taxon>
        <taxon>Agaricomycetidae</taxon>
        <taxon>Agaricales</taxon>
        <taxon>Marasmiineae</taxon>
        <taxon>Physalacriaceae</taxon>
        <taxon>Armillaria</taxon>
    </lineage>
</organism>
<protein>
    <submittedName>
        <fullName evidence="1">Uncharacterized protein</fullName>
    </submittedName>
</protein>
<dbReference type="Proteomes" id="UP000219338">
    <property type="component" value="Unassembled WGS sequence"/>
</dbReference>
<dbReference type="EMBL" id="FUEG01000042">
    <property type="protein sequence ID" value="SJL17303.1"/>
    <property type="molecule type" value="Genomic_DNA"/>
</dbReference>
<accession>A0A284S8H5</accession>
<name>A0A284S8H5_ARMOS</name>
<dbReference type="OrthoDB" id="3053093at2759"/>
<sequence length="171" mass="18633">MSIGISGGGFGEKVPSTTKPIKDGLKSISVLVVKEDYGKFVNVDGRYWNKEVTPFVGECYTEPCDTLICAHCHYAKQPCKVDGKVALNPVSHYRLKGYKAINTFESALNAIEVNNATVTSLVQQFLAGLNVLSHTESIRIQSLCLHECLNPVKEITEGVVGLSMKKKLKSG</sequence>